<evidence type="ECO:0000313" key="1">
    <source>
        <dbReference type="EMBL" id="KGA40520.1"/>
    </source>
</evidence>
<dbReference type="RefSeq" id="WP_044206824.1">
    <property type="nucleotide sequence ID" value="NZ_JADOXW010000024.1"/>
</dbReference>
<reference evidence="1 2" key="1">
    <citation type="submission" date="2014-08" db="EMBL/GenBank/DDBJ databases">
        <title>Genome sequences of NCPPB Pectobacterium isolates.</title>
        <authorList>
            <person name="Glover R.H."/>
            <person name="Sapp M."/>
            <person name="Elphinstone J."/>
        </authorList>
    </citation>
    <scope>NUCLEOTIDE SEQUENCE [LARGE SCALE GENOMIC DNA]</scope>
    <source>
        <strain evidence="1 2">NCPPB3841</strain>
    </source>
</reference>
<keyword evidence="2" id="KW-1185">Reference proteome</keyword>
<dbReference type="EMBL" id="JQOF01000014">
    <property type="protein sequence ID" value="KGA40520.1"/>
    <property type="molecule type" value="Genomic_DNA"/>
</dbReference>
<name>A0ABR4VMA5_9GAMM</name>
<dbReference type="Proteomes" id="UP000029447">
    <property type="component" value="Unassembled WGS sequence"/>
</dbReference>
<sequence length="134" mass="15740">MSDVRNIINIDNSYNNIYRVNVFNEEYSMKHHIPEEVNVNPGENKSTGGMWIPWCDNQKSFDEGHRIDVTFIDILDKKTRIYIFQNGEYVYTLNDPHKYNNKKIINGDSKKGKGEYILEIKIEGKNPVLSLRKE</sequence>
<protein>
    <submittedName>
        <fullName evidence="1">Uncharacterized protein</fullName>
    </submittedName>
</protein>
<proteinExistence type="predicted"/>
<comment type="caution">
    <text evidence="1">The sequence shown here is derived from an EMBL/GenBank/DDBJ whole genome shotgun (WGS) entry which is preliminary data.</text>
</comment>
<organism evidence="1 2">
    <name type="scientific">Pectobacterium odoriferum</name>
    <dbReference type="NCBI Taxonomy" id="78398"/>
    <lineage>
        <taxon>Bacteria</taxon>
        <taxon>Pseudomonadati</taxon>
        <taxon>Pseudomonadota</taxon>
        <taxon>Gammaproteobacteria</taxon>
        <taxon>Enterobacterales</taxon>
        <taxon>Pectobacteriaceae</taxon>
        <taxon>Pectobacterium</taxon>
    </lineage>
</organism>
<evidence type="ECO:0000313" key="2">
    <source>
        <dbReference type="Proteomes" id="UP000029447"/>
    </source>
</evidence>
<accession>A0ABR4VMA5</accession>
<gene>
    <name evidence="1" type="ORF">KU75_16195</name>
</gene>